<reference evidence="3" key="1">
    <citation type="submission" date="2018-05" db="EMBL/GenBank/DDBJ databases">
        <authorList>
            <person name="Lanie J.A."/>
            <person name="Ng W.-L."/>
            <person name="Kazmierczak K.M."/>
            <person name="Andrzejewski T.M."/>
            <person name="Davidsen T.M."/>
            <person name="Wayne K.J."/>
            <person name="Tettelin H."/>
            <person name="Glass J.I."/>
            <person name="Rusch D."/>
            <person name="Podicherti R."/>
            <person name="Tsui H.-C.T."/>
            <person name="Winkler M.E."/>
        </authorList>
    </citation>
    <scope>NUCLEOTIDE SEQUENCE</scope>
</reference>
<organism evidence="3">
    <name type="scientific">marine metagenome</name>
    <dbReference type="NCBI Taxonomy" id="408172"/>
    <lineage>
        <taxon>unclassified sequences</taxon>
        <taxon>metagenomes</taxon>
        <taxon>ecological metagenomes</taxon>
    </lineage>
</organism>
<feature type="transmembrane region" description="Helical" evidence="1">
    <location>
        <begin position="148"/>
        <end position="164"/>
    </location>
</feature>
<feature type="transmembrane region" description="Helical" evidence="1">
    <location>
        <begin position="112"/>
        <end position="136"/>
    </location>
</feature>
<dbReference type="AlphaFoldDB" id="A0A382I1G8"/>
<evidence type="ECO:0000259" key="2">
    <source>
        <dbReference type="Pfam" id="PF13231"/>
    </source>
</evidence>
<protein>
    <recommendedName>
        <fullName evidence="2">Glycosyltransferase RgtA/B/C/D-like domain-containing protein</fullName>
    </recommendedName>
</protein>
<feature type="domain" description="Glycosyltransferase RgtA/B/C/D-like" evidence="2">
    <location>
        <begin position="99"/>
        <end position="214"/>
    </location>
</feature>
<feature type="non-terminal residue" evidence="3">
    <location>
        <position position="217"/>
    </location>
</feature>
<keyword evidence="1" id="KW-0812">Transmembrane</keyword>
<dbReference type="EMBL" id="UINC01064625">
    <property type="protein sequence ID" value="SVB93470.1"/>
    <property type="molecule type" value="Genomic_DNA"/>
</dbReference>
<name>A0A382I1G8_9ZZZZ</name>
<dbReference type="InterPro" id="IPR038731">
    <property type="entry name" value="RgtA/B/C-like"/>
</dbReference>
<accession>A0A382I1G8</accession>
<dbReference type="Pfam" id="PF13231">
    <property type="entry name" value="PMT_2"/>
    <property type="match status" value="1"/>
</dbReference>
<evidence type="ECO:0000256" key="1">
    <source>
        <dbReference type="SAM" id="Phobius"/>
    </source>
</evidence>
<keyword evidence="1" id="KW-0472">Membrane</keyword>
<sequence length="217" mass="23451">METKEKYGLIKKLGFNKILLLICLLGFFIRLLYFLLVAADNQLSGDASSYHLTANIFADGLGFTEPFRYLFGAIDSVPVEGELIEVITPIGHIEPTAGHPPMWTLLLSIGSFLGFTTVFQQQIFSIFLGIPSIILAGLIGRKIVSERLGLITASLTATYAFIWINDGLLMAETCAITGAMASILAALVFAENQNMKNALIFGCVGGLAALCRAELLI</sequence>
<gene>
    <name evidence="3" type="ORF">METZ01_LOCUS246324</name>
</gene>
<evidence type="ECO:0000313" key="3">
    <source>
        <dbReference type="EMBL" id="SVB93470.1"/>
    </source>
</evidence>
<feature type="transmembrane region" description="Helical" evidence="1">
    <location>
        <begin position="170"/>
        <end position="190"/>
    </location>
</feature>
<proteinExistence type="predicted"/>
<feature type="transmembrane region" description="Helical" evidence="1">
    <location>
        <begin position="197"/>
        <end position="215"/>
    </location>
</feature>
<keyword evidence="1" id="KW-1133">Transmembrane helix</keyword>
<feature type="transmembrane region" description="Helical" evidence="1">
    <location>
        <begin position="18"/>
        <end position="39"/>
    </location>
</feature>